<comment type="caution">
    <text evidence="1">The sequence shown here is derived from an EMBL/GenBank/DDBJ whole genome shotgun (WGS) entry which is preliminary data.</text>
</comment>
<sequence length="152" mass="17716">MQIETLKDVLNWTAGFHRQLSRCLHHCEDRALNERARLLLDYLEQHEEKLARVIDRFEAMASSRALNTWCYEYFDKNPAARGRLCESDYDNLDIEQLMARVLEQHHGVIALYRYLQAQSAAGSARELLQNLIDIEAHEAMRMAQGGNRLEDI</sequence>
<reference evidence="2" key="1">
    <citation type="journal article" date="2019" name="Int. J. Syst. Evol. Microbiol.">
        <title>The Global Catalogue of Microorganisms (GCM) 10K type strain sequencing project: providing services to taxonomists for standard genome sequencing and annotation.</title>
        <authorList>
            <consortium name="The Broad Institute Genomics Platform"/>
            <consortium name="The Broad Institute Genome Sequencing Center for Infectious Disease"/>
            <person name="Wu L."/>
            <person name="Ma J."/>
        </authorList>
    </citation>
    <scope>NUCLEOTIDE SEQUENCE [LARGE SCALE GENOMIC DNA]</scope>
    <source>
        <strain evidence="2">NBRC 111756</strain>
    </source>
</reference>
<accession>A0ABW2A8U3</accession>
<dbReference type="EMBL" id="JBHSWE010000001">
    <property type="protein sequence ID" value="MFC6673764.1"/>
    <property type="molecule type" value="Genomic_DNA"/>
</dbReference>
<proteinExistence type="predicted"/>
<name>A0ABW2A8U3_9GAMM</name>
<evidence type="ECO:0000313" key="1">
    <source>
        <dbReference type="EMBL" id="MFC6673764.1"/>
    </source>
</evidence>
<evidence type="ECO:0000313" key="2">
    <source>
        <dbReference type="Proteomes" id="UP001596422"/>
    </source>
</evidence>
<dbReference type="Proteomes" id="UP001596422">
    <property type="component" value="Unassembled WGS sequence"/>
</dbReference>
<gene>
    <name evidence="1" type="ORF">ACFQDL_29505</name>
</gene>
<dbReference type="RefSeq" id="WP_379912414.1">
    <property type="nucleotide sequence ID" value="NZ_JBHSWE010000001.1"/>
</dbReference>
<organism evidence="1 2">
    <name type="scientific">Marinobacterium aestuariivivens</name>
    <dbReference type="NCBI Taxonomy" id="1698799"/>
    <lineage>
        <taxon>Bacteria</taxon>
        <taxon>Pseudomonadati</taxon>
        <taxon>Pseudomonadota</taxon>
        <taxon>Gammaproteobacteria</taxon>
        <taxon>Oceanospirillales</taxon>
        <taxon>Oceanospirillaceae</taxon>
        <taxon>Marinobacterium</taxon>
    </lineage>
</organism>
<keyword evidence="2" id="KW-1185">Reference proteome</keyword>
<protein>
    <submittedName>
        <fullName evidence="1">ATPase</fullName>
    </submittedName>
</protein>